<reference evidence="3" key="1">
    <citation type="submission" date="2016-08" db="EMBL/GenBank/DDBJ databases">
        <authorList>
            <person name="Seilhamer J.J."/>
        </authorList>
    </citation>
    <scope>NUCLEOTIDE SEQUENCE</scope>
    <source>
        <strain evidence="3">86</strain>
    </source>
</reference>
<dbReference type="Gene3D" id="3.30.1200.10">
    <property type="entry name" value="YggU-like"/>
    <property type="match status" value="1"/>
</dbReference>
<organism evidence="3">
    <name type="scientific">uncultured Sporomusa sp</name>
    <dbReference type="NCBI Taxonomy" id="307249"/>
    <lineage>
        <taxon>Bacteria</taxon>
        <taxon>Bacillati</taxon>
        <taxon>Bacillota</taxon>
        <taxon>Negativicutes</taxon>
        <taxon>Selenomonadales</taxon>
        <taxon>Sporomusaceae</taxon>
        <taxon>Sporomusa</taxon>
        <taxon>environmental samples</taxon>
    </lineage>
</organism>
<dbReference type="SUPFAM" id="SSF69786">
    <property type="entry name" value="YggU-like"/>
    <property type="match status" value="1"/>
</dbReference>
<protein>
    <recommendedName>
        <fullName evidence="2">UPF0235 protein KL86SPO_30203</fullName>
    </recommendedName>
</protein>
<dbReference type="EMBL" id="FMJE01000003">
    <property type="protein sequence ID" value="SCM80014.1"/>
    <property type="molecule type" value="Genomic_DNA"/>
</dbReference>
<dbReference type="HAMAP" id="MF_00634">
    <property type="entry name" value="UPF0235"/>
    <property type="match status" value="1"/>
</dbReference>
<gene>
    <name evidence="3" type="ORF">KL86SPO_30203</name>
</gene>
<dbReference type="AlphaFoldDB" id="A0A212LR11"/>
<comment type="similarity">
    <text evidence="1 2">Belongs to the UPF0235 family.</text>
</comment>
<proteinExistence type="inferred from homology"/>
<dbReference type="Pfam" id="PF02594">
    <property type="entry name" value="DUF167"/>
    <property type="match status" value="1"/>
</dbReference>
<evidence type="ECO:0000313" key="3">
    <source>
        <dbReference type="EMBL" id="SCM80014.1"/>
    </source>
</evidence>
<evidence type="ECO:0000256" key="2">
    <source>
        <dbReference type="HAMAP-Rule" id="MF_00634"/>
    </source>
</evidence>
<sequence length="111" mass="11884">MLKKMKTSRTLNVGELDIKELPDGIAFKVRVQPRSSKNAITGMMGDSLKINLTSPPVDGEANAACLAFLATYMGLPKSTVSIIGGHKNRAKIIKITGVDKNIFLNKLSAGI</sequence>
<name>A0A212LR11_9FIRM</name>
<dbReference type="NCBIfam" id="TIGR00251">
    <property type="entry name" value="DUF167 family protein"/>
    <property type="match status" value="1"/>
</dbReference>
<dbReference type="SMART" id="SM01152">
    <property type="entry name" value="DUF167"/>
    <property type="match status" value="1"/>
</dbReference>
<dbReference type="PANTHER" id="PTHR13420:SF7">
    <property type="entry name" value="UPF0235 PROTEIN C15ORF40"/>
    <property type="match status" value="1"/>
</dbReference>
<dbReference type="InterPro" id="IPR036591">
    <property type="entry name" value="YggU-like_sf"/>
</dbReference>
<evidence type="ECO:0000256" key="1">
    <source>
        <dbReference type="ARBA" id="ARBA00010364"/>
    </source>
</evidence>
<accession>A0A212LR11</accession>
<dbReference type="GO" id="GO:0005737">
    <property type="term" value="C:cytoplasm"/>
    <property type="evidence" value="ECO:0007669"/>
    <property type="project" value="TreeGrafter"/>
</dbReference>
<dbReference type="InterPro" id="IPR003746">
    <property type="entry name" value="DUF167"/>
</dbReference>
<dbReference type="PANTHER" id="PTHR13420">
    <property type="entry name" value="UPF0235 PROTEIN C15ORF40"/>
    <property type="match status" value="1"/>
</dbReference>